<dbReference type="InterPro" id="IPR057670">
    <property type="entry name" value="SH3_retrovirus"/>
</dbReference>
<evidence type="ECO:0000313" key="3">
    <source>
        <dbReference type="Proteomes" id="UP001151760"/>
    </source>
</evidence>
<dbReference type="PANTHER" id="PTHR11439">
    <property type="entry name" value="GAG-POL-RELATED RETROTRANSPOSON"/>
    <property type="match status" value="1"/>
</dbReference>
<evidence type="ECO:0000313" key="2">
    <source>
        <dbReference type="EMBL" id="GJT97076.1"/>
    </source>
</evidence>
<feature type="domain" description="Retroviral polymerase SH3-like" evidence="1">
    <location>
        <begin position="166"/>
        <end position="228"/>
    </location>
</feature>
<dbReference type="EMBL" id="BQNB010020539">
    <property type="protein sequence ID" value="GJT97076.1"/>
    <property type="molecule type" value="Genomic_DNA"/>
</dbReference>
<dbReference type="PANTHER" id="PTHR11439:SF521">
    <property type="entry name" value="RNA-DIRECTED DNA POLYMERASE"/>
    <property type="match status" value="1"/>
</dbReference>
<name>A0ABQ5IBI6_9ASTR</name>
<reference evidence="2" key="1">
    <citation type="journal article" date="2022" name="Int. J. Mol. Sci.">
        <title>Draft Genome of Tanacetum Coccineum: Genomic Comparison of Closely Related Tanacetum-Family Plants.</title>
        <authorList>
            <person name="Yamashiro T."/>
            <person name="Shiraishi A."/>
            <person name="Nakayama K."/>
            <person name="Satake H."/>
        </authorList>
    </citation>
    <scope>NUCLEOTIDE SEQUENCE</scope>
</reference>
<protein>
    <submittedName>
        <fullName evidence="2">Zinc finger, CCHC-type containing protein</fullName>
    </submittedName>
</protein>
<gene>
    <name evidence="2" type="ORF">Tco_1092594</name>
</gene>
<organism evidence="2 3">
    <name type="scientific">Tanacetum coccineum</name>
    <dbReference type="NCBI Taxonomy" id="301880"/>
    <lineage>
        <taxon>Eukaryota</taxon>
        <taxon>Viridiplantae</taxon>
        <taxon>Streptophyta</taxon>
        <taxon>Embryophyta</taxon>
        <taxon>Tracheophyta</taxon>
        <taxon>Spermatophyta</taxon>
        <taxon>Magnoliopsida</taxon>
        <taxon>eudicotyledons</taxon>
        <taxon>Gunneridae</taxon>
        <taxon>Pentapetalae</taxon>
        <taxon>asterids</taxon>
        <taxon>campanulids</taxon>
        <taxon>Asterales</taxon>
        <taxon>Asteraceae</taxon>
        <taxon>Asteroideae</taxon>
        <taxon>Anthemideae</taxon>
        <taxon>Anthemidinae</taxon>
        <taxon>Tanacetum</taxon>
    </lineage>
</organism>
<accession>A0ABQ5IBI6</accession>
<comment type="caution">
    <text evidence="2">The sequence shown here is derived from an EMBL/GenBank/DDBJ whole genome shotgun (WGS) entry which is preliminary data.</text>
</comment>
<dbReference type="Proteomes" id="UP001151760">
    <property type="component" value="Unassembled WGS sequence"/>
</dbReference>
<evidence type="ECO:0000259" key="1">
    <source>
        <dbReference type="Pfam" id="PF25597"/>
    </source>
</evidence>
<dbReference type="Pfam" id="PF25597">
    <property type="entry name" value="SH3_retrovirus"/>
    <property type="match status" value="1"/>
</dbReference>
<reference evidence="2" key="2">
    <citation type="submission" date="2022-01" db="EMBL/GenBank/DDBJ databases">
        <authorList>
            <person name="Yamashiro T."/>
            <person name="Shiraishi A."/>
            <person name="Satake H."/>
            <person name="Nakayama K."/>
        </authorList>
    </citation>
    <scope>NUCLEOTIDE SEQUENCE</scope>
</reference>
<keyword evidence="3" id="KW-1185">Reference proteome</keyword>
<proteinExistence type="predicted"/>
<sequence>MEIKGIVITQSPYIKKILKKFNREDCSPVSTPMDPVENFKPNTRKLVDQLEYSRVIGCLMYVMTSTRLDIAYVVGRLSRFTSNPNRRNWKAITRVFKYLRGTKDYGLSYVGYPSVLEEWLRNLIYEIPIWSKPIVPLSIRCDSVPMMAKAYSQVFNGKSRHLGCWAVLRLPDPKRKTLSEKGIDCIFVGYAEHSNAYRFYVIETNESVSINSIIELRDAIFDENRFSSIPRPKDIIPNVQEPQMDDHIDDVPSEISEPRKGKRVRKAKSYGSDLQLYLVEGSRDQVGLQYSYCYSIEEDPGTYNEAMLVPSCFVIFDLEPLSLSFDFVFCSKIFKSLSFRLDRLCHLAILCLDQHAHTLHHLESFLIISPEA</sequence>